<name>A0AA47NBK6_MERPO</name>
<feature type="compositionally biased region" description="Basic residues" evidence="1">
    <location>
        <begin position="63"/>
        <end position="72"/>
    </location>
</feature>
<reference evidence="2" key="1">
    <citation type="journal article" date="2023" name="Front. Mar. Sci.">
        <title>A new Merluccius polli reference genome to investigate the effects of global change in West African waters.</title>
        <authorList>
            <person name="Mateo J.L."/>
            <person name="Blanco-Fernandez C."/>
            <person name="Garcia-Vazquez E."/>
            <person name="Machado-Schiaffino G."/>
        </authorList>
    </citation>
    <scope>NUCLEOTIDE SEQUENCE</scope>
    <source>
        <strain evidence="2">C29</strain>
        <tissue evidence="2">Fin</tissue>
    </source>
</reference>
<accession>A0AA47NBK6</accession>
<evidence type="ECO:0000313" key="3">
    <source>
        <dbReference type="Proteomes" id="UP001174136"/>
    </source>
</evidence>
<comment type="caution">
    <text evidence="2">The sequence shown here is derived from an EMBL/GenBank/DDBJ whole genome shotgun (WGS) entry which is preliminary data.</text>
</comment>
<protein>
    <submittedName>
        <fullName evidence="2">Uncharacterized protein</fullName>
    </submittedName>
</protein>
<feature type="region of interest" description="Disordered" evidence="1">
    <location>
        <begin position="216"/>
        <end position="265"/>
    </location>
</feature>
<proteinExistence type="predicted"/>
<feature type="compositionally biased region" description="Low complexity" evidence="1">
    <location>
        <begin position="103"/>
        <end position="120"/>
    </location>
</feature>
<sequence length="360" mass="37163">MLQGKREKVWRGSPPHHFNLTADVIHPCPGPGQKQRTLSGATPTAGISLAANAGLAAVETAGPHRRSRRQRPRALSGVAPTTSLAAVETPGPHQRPRSQKHQASTGSTTNTSTSLAANASPVAMETHGSPLPNPHAPPPLRMSGDIHPCPGPSQKQRSLSGAAPTAGISLAANAGLAVVETAGPHRRSRRQRPRALSGVALTASAGLVASTSLAAVETPGPHQRPRSQKRQANNSSTTDASPVAVGTHGSSSLPNPHGGWNNNPSASQFQAIFRHLRCGVSPSTSGNVAAQDETVSLSAFEMSSSPAAEETEELPSPFANVPALVCGHSYLPTRFGGLVDNTPDVHLRVCCSPNSQKAVL</sequence>
<keyword evidence="3" id="KW-1185">Reference proteome</keyword>
<feature type="compositionally biased region" description="Polar residues" evidence="1">
    <location>
        <begin position="248"/>
        <end position="265"/>
    </location>
</feature>
<evidence type="ECO:0000313" key="2">
    <source>
        <dbReference type="EMBL" id="KAK0155515.1"/>
    </source>
</evidence>
<dbReference type="EMBL" id="JAOPHQ010000284">
    <property type="protein sequence ID" value="KAK0155515.1"/>
    <property type="molecule type" value="Genomic_DNA"/>
</dbReference>
<feature type="compositionally biased region" description="Pro residues" evidence="1">
    <location>
        <begin position="131"/>
        <end position="140"/>
    </location>
</feature>
<dbReference type="AlphaFoldDB" id="A0AA47NBK6"/>
<feature type="region of interest" description="Disordered" evidence="1">
    <location>
        <begin position="59"/>
        <end position="163"/>
    </location>
</feature>
<evidence type="ECO:0000256" key="1">
    <source>
        <dbReference type="SAM" id="MobiDB-lite"/>
    </source>
</evidence>
<feature type="compositionally biased region" description="Polar residues" evidence="1">
    <location>
        <begin position="230"/>
        <end position="240"/>
    </location>
</feature>
<gene>
    <name evidence="2" type="ORF">N1851_002105</name>
</gene>
<dbReference type="Proteomes" id="UP001174136">
    <property type="component" value="Unassembled WGS sequence"/>
</dbReference>
<organism evidence="2 3">
    <name type="scientific">Merluccius polli</name>
    <name type="common">Benguela hake</name>
    <name type="synonym">Merluccius cadenati</name>
    <dbReference type="NCBI Taxonomy" id="89951"/>
    <lineage>
        <taxon>Eukaryota</taxon>
        <taxon>Metazoa</taxon>
        <taxon>Chordata</taxon>
        <taxon>Craniata</taxon>
        <taxon>Vertebrata</taxon>
        <taxon>Euteleostomi</taxon>
        <taxon>Actinopterygii</taxon>
        <taxon>Neopterygii</taxon>
        <taxon>Teleostei</taxon>
        <taxon>Neoteleostei</taxon>
        <taxon>Acanthomorphata</taxon>
        <taxon>Zeiogadaria</taxon>
        <taxon>Gadariae</taxon>
        <taxon>Gadiformes</taxon>
        <taxon>Gadoidei</taxon>
        <taxon>Merlucciidae</taxon>
        <taxon>Merluccius</taxon>
    </lineage>
</organism>